<dbReference type="GO" id="GO:1901255">
    <property type="term" value="P:nucleotide-excision repair involved in interstrand cross-link repair"/>
    <property type="evidence" value="ECO:0007669"/>
    <property type="project" value="TreeGrafter"/>
</dbReference>
<dbReference type="GO" id="GO:0000724">
    <property type="term" value="P:double-strand break repair via homologous recombination"/>
    <property type="evidence" value="ECO:0007669"/>
    <property type="project" value="TreeGrafter"/>
</dbReference>
<keyword evidence="4" id="KW-0255">Endonuclease</keyword>
<dbReference type="OrthoDB" id="361020at2759"/>
<evidence type="ECO:0000313" key="4">
    <source>
        <dbReference type="EMBL" id="RWS25727.1"/>
    </source>
</evidence>
<organism evidence="4 5">
    <name type="scientific">Leptotrombidium deliense</name>
    <dbReference type="NCBI Taxonomy" id="299467"/>
    <lineage>
        <taxon>Eukaryota</taxon>
        <taxon>Metazoa</taxon>
        <taxon>Ecdysozoa</taxon>
        <taxon>Arthropoda</taxon>
        <taxon>Chelicerata</taxon>
        <taxon>Arachnida</taxon>
        <taxon>Acari</taxon>
        <taxon>Acariformes</taxon>
        <taxon>Trombidiformes</taxon>
        <taxon>Prostigmata</taxon>
        <taxon>Anystina</taxon>
        <taxon>Parasitengona</taxon>
        <taxon>Trombiculoidea</taxon>
        <taxon>Trombiculidae</taxon>
        <taxon>Leptotrombidium</taxon>
    </lineage>
</organism>
<evidence type="ECO:0000256" key="3">
    <source>
        <dbReference type="ARBA" id="ARBA00023204"/>
    </source>
</evidence>
<dbReference type="PANTHER" id="PTHR10150">
    <property type="entry name" value="DNA REPAIR ENDONUCLEASE XPF"/>
    <property type="match status" value="1"/>
</dbReference>
<dbReference type="STRING" id="299467.A0A443SDY1"/>
<evidence type="ECO:0000313" key="5">
    <source>
        <dbReference type="Proteomes" id="UP000288716"/>
    </source>
</evidence>
<reference evidence="4 5" key="1">
    <citation type="journal article" date="2018" name="Gigascience">
        <title>Genomes of trombidid mites reveal novel predicted allergens and laterally-transferred genes associated with secondary metabolism.</title>
        <authorList>
            <person name="Dong X."/>
            <person name="Chaisiri K."/>
            <person name="Xia D."/>
            <person name="Armstrong S.D."/>
            <person name="Fang Y."/>
            <person name="Donnelly M.J."/>
            <person name="Kadowaki T."/>
            <person name="McGarry J.W."/>
            <person name="Darby A.C."/>
            <person name="Makepeace B.L."/>
        </authorList>
    </citation>
    <scope>NUCLEOTIDE SEQUENCE [LARGE SCALE GENOMIC DNA]</scope>
    <source>
        <strain evidence="4">UoL-UT</strain>
    </source>
</reference>
<proteinExistence type="predicted"/>
<keyword evidence="4" id="KW-0540">Nuclease</keyword>
<dbReference type="Proteomes" id="UP000288716">
    <property type="component" value="Unassembled WGS sequence"/>
</dbReference>
<dbReference type="GO" id="GO:0003684">
    <property type="term" value="F:damaged DNA binding"/>
    <property type="evidence" value="ECO:0007669"/>
    <property type="project" value="TreeGrafter"/>
</dbReference>
<dbReference type="VEuPathDB" id="VectorBase:LDEU006313"/>
<dbReference type="GO" id="GO:0003697">
    <property type="term" value="F:single-stranded DNA binding"/>
    <property type="evidence" value="ECO:0007669"/>
    <property type="project" value="TreeGrafter"/>
</dbReference>
<evidence type="ECO:0000256" key="2">
    <source>
        <dbReference type="ARBA" id="ARBA00022801"/>
    </source>
</evidence>
<feature type="non-terminal residue" evidence="4">
    <location>
        <position position="570"/>
    </location>
</feature>
<accession>A0A443SDY1</accession>
<evidence type="ECO:0000256" key="1">
    <source>
        <dbReference type="ARBA" id="ARBA00022763"/>
    </source>
</evidence>
<dbReference type="GO" id="GO:0000014">
    <property type="term" value="F:single-stranded DNA endodeoxyribonuclease activity"/>
    <property type="evidence" value="ECO:0007669"/>
    <property type="project" value="TreeGrafter"/>
</dbReference>
<name>A0A443SDY1_9ACAR</name>
<keyword evidence="2" id="KW-0378">Hydrolase</keyword>
<dbReference type="EMBL" id="NCKV01003431">
    <property type="protein sequence ID" value="RWS25727.1"/>
    <property type="molecule type" value="Genomic_DNA"/>
</dbReference>
<dbReference type="GO" id="GO:0000712">
    <property type="term" value="P:resolution of meiotic recombination intermediates"/>
    <property type="evidence" value="ECO:0007669"/>
    <property type="project" value="TreeGrafter"/>
</dbReference>
<keyword evidence="3" id="KW-0234">DNA repair</keyword>
<dbReference type="AlphaFoldDB" id="A0A443SDY1"/>
<protein>
    <submittedName>
        <fullName evidence="4">DNA repair endonuclease XPF-like protein</fullName>
    </submittedName>
</protein>
<dbReference type="PANTHER" id="PTHR10150:SF0">
    <property type="entry name" value="DNA REPAIR ENDONUCLEASE XPF"/>
    <property type="match status" value="1"/>
</dbReference>
<comment type="caution">
    <text evidence="4">The sequence shown here is derived from an EMBL/GenBank/DDBJ whole genome shotgun (WGS) entry which is preliminary data.</text>
</comment>
<dbReference type="GO" id="GO:0000110">
    <property type="term" value="C:nucleotide-excision repair factor 1 complex"/>
    <property type="evidence" value="ECO:0007669"/>
    <property type="project" value="TreeGrafter"/>
</dbReference>
<gene>
    <name evidence="4" type="ORF">B4U80_04769</name>
</gene>
<keyword evidence="1" id="KW-0227">DNA damage</keyword>
<sequence length="570" mass="66196">MASQSPKFEPLSLLEFQKEMFDDVFNSDCLLIASKGLGLHSLLLNVIEAYNSGKNLVLVIGASQDLEEFIVSHFRRKMCKRMPRIVNSDCGTNERSKLYEIGGTLLITSRILVVDMLLKRIPIPEITGIIVCKADLIVDSCQEAFILRLFRMHNKTGFIKGLSQNPMGFTQGFAKLDRVMRHLFVRDLFLWPRFHASISASFDSRTKPEVIEIRLPLTQEMKTIQFALMDLISMCLKEMVRSNVALLSDMEGMTAENAISPGFNRMIRLRFDPVWHQLSSKTKRFISDINLLRELLFLLTNEDCVSFYATLNAIRRNVKLGMDISDWLFWDPTQHLFRAAKERLFNVETNTEKAVLEVNQKWLSFVEVINEIKAEVNHETLTDDVNVVVIVEEERTIKKLQEVLDKGVDCLLNEIYQRNQKTIAETPNEISVNDVKRSSKLDESITLTQIVRNFDYKEELFKKQGSFNIHYHCLYDGPLKLEQILREFKPWFFILYDPLMETVRQLEVYQALKCSPEKSKVYFFLYDKSAEEQKYLTSLRKEKSAFEQLIKDKASMVIPVERDGKNEHHP</sequence>
<keyword evidence="5" id="KW-1185">Reference proteome</keyword>